<dbReference type="RefSeq" id="WP_132002126.1">
    <property type="nucleotide sequence ID" value="NZ_SMFK01000002.1"/>
</dbReference>
<proteinExistence type="predicted"/>
<dbReference type="InterPro" id="IPR001750">
    <property type="entry name" value="ND/Mrp_TM"/>
</dbReference>
<dbReference type="PANTHER" id="PTHR42829:SF2">
    <property type="entry name" value="NADH-UBIQUINONE OXIDOREDUCTASE CHAIN 5"/>
    <property type="match status" value="1"/>
</dbReference>
<dbReference type="NCBIfam" id="NF005141">
    <property type="entry name" value="PRK06590.1"/>
    <property type="match status" value="1"/>
</dbReference>
<organism evidence="9 10">
    <name type="scientific">Flavobacterium cellulosilyticum</name>
    <dbReference type="NCBI Taxonomy" id="2541731"/>
    <lineage>
        <taxon>Bacteria</taxon>
        <taxon>Pseudomonadati</taxon>
        <taxon>Bacteroidota</taxon>
        <taxon>Flavobacteriia</taxon>
        <taxon>Flavobacteriales</taxon>
        <taxon>Flavobacteriaceae</taxon>
        <taxon>Flavobacterium</taxon>
    </lineage>
</organism>
<evidence type="ECO:0000313" key="9">
    <source>
        <dbReference type="EMBL" id="TDD98454.1"/>
    </source>
</evidence>
<feature type="domain" description="NADH:quinone oxidoreductase/Mrp antiporter transmembrane" evidence="7">
    <location>
        <begin position="146"/>
        <end position="453"/>
    </location>
</feature>
<name>A0A4R5CLV7_9FLAO</name>
<feature type="transmembrane region" description="Helical" evidence="6">
    <location>
        <begin position="183"/>
        <end position="205"/>
    </location>
</feature>
<feature type="transmembrane region" description="Helical" evidence="6">
    <location>
        <begin position="272"/>
        <end position="297"/>
    </location>
</feature>
<dbReference type="Pfam" id="PF00361">
    <property type="entry name" value="Proton_antipo_M"/>
    <property type="match status" value="1"/>
</dbReference>
<evidence type="ECO:0000259" key="7">
    <source>
        <dbReference type="Pfam" id="PF00361"/>
    </source>
</evidence>
<dbReference type="InterPro" id="IPR003945">
    <property type="entry name" value="NU5C-like"/>
</dbReference>
<dbReference type="NCBIfam" id="TIGR01974">
    <property type="entry name" value="NDH_I_L"/>
    <property type="match status" value="1"/>
</dbReference>
<feature type="transmembrane region" description="Helical" evidence="6">
    <location>
        <begin position="92"/>
        <end position="114"/>
    </location>
</feature>
<dbReference type="GO" id="GO:0016020">
    <property type="term" value="C:membrane"/>
    <property type="evidence" value="ECO:0007669"/>
    <property type="project" value="UniProtKB-SubCell"/>
</dbReference>
<reference evidence="9 10" key="1">
    <citation type="submission" date="2019-03" db="EMBL/GenBank/DDBJ databases">
        <title>Flavobacterium AR-3-4 sp. nov. isolated from arctic soil.</title>
        <authorList>
            <person name="Chaudhary D.K."/>
        </authorList>
    </citation>
    <scope>NUCLEOTIDE SEQUENCE [LARGE SCALE GENOMIC DNA]</scope>
    <source>
        <strain evidence="9 10">AR-3-4</strain>
    </source>
</reference>
<feature type="transmembrane region" description="Helical" evidence="6">
    <location>
        <begin position="524"/>
        <end position="542"/>
    </location>
</feature>
<feature type="transmembrane region" description="Helical" evidence="6">
    <location>
        <begin position="303"/>
        <end position="325"/>
    </location>
</feature>
<dbReference type="PRINTS" id="PR01435">
    <property type="entry name" value="NPOXDRDTASE5"/>
</dbReference>
<dbReference type="PANTHER" id="PTHR42829">
    <property type="entry name" value="NADH-UBIQUINONE OXIDOREDUCTASE CHAIN 5"/>
    <property type="match status" value="1"/>
</dbReference>
<dbReference type="PRINTS" id="PR01434">
    <property type="entry name" value="NADHDHGNASE5"/>
</dbReference>
<dbReference type="InterPro" id="IPR001516">
    <property type="entry name" value="Proton_antipo_N"/>
</dbReference>
<keyword evidence="4 6" id="KW-0472">Membrane</keyword>
<evidence type="ECO:0000313" key="10">
    <source>
        <dbReference type="Proteomes" id="UP000295479"/>
    </source>
</evidence>
<feature type="domain" description="NADH-Ubiquinone oxidoreductase (complex I) chain 5 N-terminal" evidence="8">
    <location>
        <begin position="84"/>
        <end position="130"/>
    </location>
</feature>
<gene>
    <name evidence="9" type="ORF">E0F76_04795</name>
</gene>
<accession>A0A4R5CLV7</accession>
<dbReference type="InterPro" id="IPR018393">
    <property type="entry name" value="NADHpl_OxRdtase_5_subgr"/>
</dbReference>
<sequence>MNLSYLLLIPLIPLAVFLLLGIFNTQIKPAVSGYIGVLGLATSTALSYYAAFQYFFVSGKVDGVYQTFVEKVVWMNFTETSSLKYLHIDMGILIDPISVMMLIVVSTISLMVHIYSRGYMKGDDGYTKFFAYLSLFSFSMLGLVLATNLFQIYMFWELVGVSSFLLIGFYYTKPSAVAAAKKAFIVTRFADLGFLIGILIIGYYAGTFDFQTLNAVNPEGEALLLNWASTTFMGMSVFTWALILIFMGGAGKSAMFPLHIWLPDAMEGPTPVSALIHAATMVVAGVYLVARLFPMYYFVEEGFVLNIVAYVGAFSSLFAAVIAITQTDIKRVLAFSTMSQIGYMMLALGVSSYKGEEGVGYMASMFHLFTHAMFKALLFLGAGSVIHAVHSNYLKDMGGLRKYMPITNITFLIAALAIAGVPPFAGFWSKDEILVAAFEKNEFLYFIGLFVAGLTAFYMFRLYFGIFWGKETEYTHTPHEAPISMTFPLLFLAFMSIIAGFIPFSEFITADKVGFEGHLNYTMAALAVGTGLFGIILAWIFYKKENDLAEKFAHSFGMFYKWTYNKFYFDEIYIFVTKKIVFNLVAAPIAYFDKKYVDGTMEGIGNKTVWISRKIKGVQSGKLQDYAFSFVGGVVIIALVFIYLWTN</sequence>
<comment type="subcellular location">
    <subcellularLocation>
        <location evidence="1">Endomembrane system</location>
        <topology evidence="1">Multi-pass membrane protein</topology>
    </subcellularLocation>
    <subcellularLocation>
        <location evidence="5">Membrane</location>
        <topology evidence="5">Multi-pass membrane protein</topology>
    </subcellularLocation>
</comment>
<feature type="transmembrane region" description="Helical" evidence="6">
    <location>
        <begin position="485"/>
        <end position="504"/>
    </location>
</feature>
<dbReference type="EMBL" id="SMFK01000002">
    <property type="protein sequence ID" value="TDD98454.1"/>
    <property type="molecule type" value="Genomic_DNA"/>
</dbReference>
<keyword evidence="10" id="KW-1185">Reference proteome</keyword>
<feature type="transmembrane region" description="Helical" evidence="6">
    <location>
        <begin position="626"/>
        <end position="645"/>
    </location>
</feature>
<keyword evidence="3 6" id="KW-1133">Transmembrane helix</keyword>
<dbReference type="OrthoDB" id="9807568at2"/>
<protein>
    <submittedName>
        <fullName evidence="9">NADH-quinone oxidoreductase subunit L</fullName>
    </submittedName>
</protein>
<dbReference type="GO" id="GO:0003954">
    <property type="term" value="F:NADH dehydrogenase activity"/>
    <property type="evidence" value="ECO:0007669"/>
    <property type="project" value="TreeGrafter"/>
</dbReference>
<feature type="transmembrane region" description="Helical" evidence="6">
    <location>
        <begin position="406"/>
        <end position="428"/>
    </location>
</feature>
<evidence type="ECO:0000256" key="5">
    <source>
        <dbReference type="RuleBase" id="RU000320"/>
    </source>
</evidence>
<evidence type="ECO:0000256" key="6">
    <source>
        <dbReference type="SAM" id="Phobius"/>
    </source>
</evidence>
<dbReference type="GO" id="GO:0012505">
    <property type="term" value="C:endomembrane system"/>
    <property type="evidence" value="ECO:0007669"/>
    <property type="project" value="UniProtKB-SubCell"/>
</dbReference>
<dbReference type="Proteomes" id="UP000295479">
    <property type="component" value="Unassembled WGS sequence"/>
</dbReference>
<comment type="caution">
    <text evidence="9">The sequence shown here is derived from an EMBL/GenBank/DDBJ whole genome shotgun (WGS) entry which is preliminary data.</text>
</comment>
<dbReference type="Pfam" id="PF00662">
    <property type="entry name" value="Proton_antipo_N"/>
    <property type="match status" value="1"/>
</dbReference>
<keyword evidence="2 5" id="KW-0812">Transmembrane</keyword>
<dbReference type="GO" id="GO:0015990">
    <property type="term" value="P:electron transport coupled proton transport"/>
    <property type="evidence" value="ECO:0007669"/>
    <property type="project" value="TreeGrafter"/>
</dbReference>
<dbReference type="GO" id="GO:0008137">
    <property type="term" value="F:NADH dehydrogenase (ubiquinone) activity"/>
    <property type="evidence" value="ECO:0007669"/>
    <property type="project" value="InterPro"/>
</dbReference>
<feature type="transmembrane region" description="Helical" evidence="6">
    <location>
        <begin position="225"/>
        <end position="251"/>
    </location>
</feature>
<feature type="transmembrane region" description="Helical" evidence="6">
    <location>
        <begin position="126"/>
        <end position="146"/>
    </location>
</feature>
<dbReference type="Gene3D" id="1.20.5.2700">
    <property type="match status" value="1"/>
</dbReference>
<evidence type="ECO:0000256" key="4">
    <source>
        <dbReference type="ARBA" id="ARBA00023136"/>
    </source>
</evidence>
<feature type="transmembrane region" description="Helical" evidence="6">
    <location>
        <begin position="6"/>
        <end position="23"/>
    </location>
</feature>
<feature type="transmembrane region" description="Helical" evidence="6">
    <location>
        <begin position="373"/>
        <end position="394"/>
    </location>
</feature>
<feature type="transmembrane region" description="Helical" evidence="6">
    <location>
        <begin position="332"/>
        <end position="353"/>
    </location>
</feature>
<feature type="transmembrane region" description="Helical" evidence="6">
    <location>
        <begin position="152"/>
        <end position="171"/>
    </location>
</feature>
<dbReference type="AlphaFoldDB" id="A0A4R5CLV7"/>
<feature type="transmembrane region" description="Helical" evidence="6">
    <location>
        <begin position="443"/>
        <end position="464"/>
    </location>
</feature>
<evidence type="ECO:0000256" key="2">
    <source>
        <dbReference type="ARBA" id="ARBA00022692"/>
    </source>
</evidence>
<evidence type="ECO:0000256" key="1">
    <source>
        <dbReference type="ARBA" id="ARBA00004127"/>
    </source>
</evidence>
<evidence type="ECO:0000259" key="8">
    <source>
        <dbReference type="Pfam" id="PF00662"/>
    </source>
</evidence>
<feature type="transmembrane region" description="Helical" evidence="6">
    <location>
        <begin position="35"/>
        <end position="56"/>
    </location>
</feature>
<evidence type="ECO:0000256" key="3">
    <source>
        <dbReference type="ARBA" id="ARBA00022989"/>
    </source>
</evidence>
<dbReference type="GO" id="GO:0042773">
    <property type="term" value="P:ATP synthesis coupled electron transport"/>
    <property type="evidence" value="ECO:0007669"/>
    <property type="project" value="InterPro"/>
</dbReference>